<feature type="compositionally biased region" description="Basic and acidic residues" evidence="7">
    <location>
        <begin position="134"/>
        <end position="146"/>
    </location>
</feature>
<feature type="region of interest" description="Disordered" evidence="7">
    <location>
        <begin position="134"/>
        <end position="264"/>
    </location>
</feature>
<accession>A0A9Q8LD38</accession>
<dbReference type="InterPro" id="IPR007276">
    <property type="entry name" value="Nop14"/>
</dbReference>
<evidence type="ECO:0000256" key="6">
    <source>
        <dbReference type="ARBA" id="ARBA00024695"/>
    </source>
</evidence>
<sequence length="861" mass="97224">MPPSQLKRLKASLREQGVTGPQKSKKQKKQQATGKTSSDRVQRQAALQHIRDSFNPFELKAPARPEKFTHASFRNAQNATTRYKDVLHRPGVTRSAGEEMRRNTLLPEMRRRNKVGGLVDRRIGEGDVDMTPEEKAVQRFAREKEKKAKGRSMFDLEGSDDEGAGGFGLTHGGKKIDDLAADDFGEEVSGGSDEEEDDDGELLRLKRRRSDVDEEDDEEMEGDDPADDQPERKKTKKEVMEEVIAKSKMHKYERQKVKEDDDDLREKLDQDIGELMGLLQGVKKPPPPPKAEETAATNGDGPVMNPERQKLLAGGDKDYDKYMKQLTNEARAAPSNKSLTAEEKAQKEAERLKELEEKRQKRMRGENVSDDEKDAAPGADVDIREDDEDEMPDEAADFGFTSSVAQPKKAKEEQLVLDDEDEFALDEDLVASGSEAEMSDDESGEGSEDDSDADGEPHEDEEDEFVTEILGSNGATGSNATKVGERTATTTSGVAFTYPCPRSHDELLGIVKDLPAEQLPTVIQRIRALYHPSLSASHKESMADFACALVDHLAYMADEKQSMAVIEQVIRHLHSLSRTYPTQIGEQFRLNLASFQGRTHPSAGDMVVLTAIGSIYPTSDHWHQVVTPAVTLMARWLGLNAPLSNKPIEEQTLATGAFMVTLCIRYQTLSKRYVPEALRFTIRVLSSKDATKATHAPYLTNLTAMADLWKEKPSFIELFTPTLPLLKSLSAKKEQQTITILLHQSRLRRRPLELHHHRKQPIRTSVPKFEENFNPDKHYDPDKERSDANKLQKEYKRERKGAMRELRKDANFIAREQLKEKRTKDEEYEKKHRRLIAEIQSEEGKGGNDYAREKAMRQRKK</sequence>
<name>A0A9Q8LD38_PASFU</name>
<comment type="similarity">
    <text evidence="2">Belongs to the NOP14 family.</text>
</comment>
<feature type="region of interest" description="Disordered" evidence="7">
    <location>
        <begin position="769"/>
        <end position="809"/>
    </location>
</feature>
<reference evidence="8" key="1">
    <citation type="submission" date="2021-12" db="EMBL/GenBank/DDBJ databases">
        <authorList>
            <person name="Zaccaron A."/>
            <person name="Stergiopoulos I."/>
        </authorList>
    </citation>
    <scope>NUCLEOTIDE SEQUENCE</scope>
    <source>
        <strain evidence="8">Race5_Kim</strain>
    </source>
</reference>
<dbReference type="RefSeq" id="XP_047759557.1">
    <property type="nucleotide sequence ID" value="XM_047907041.1"/>
</dbReference>
<reference evidence="8" key="2">
    <citation type="journal article" date="2022" name="Microb. Genom.">
        <title>A chromosome-scale genome assembly of the tomato pathogen Cladosporium fulvum reveals a compartmentalized genome architecture and the presence of a dispensable chromosome.</title>
        <authorList>
            <person name="Zaccaron A.Z."/>
            <person name="Chen L.H."/>
            <person name="Samaras A."/>
            <person name="Stergiopoulos I."/>
        </authorList>
    </citation>
    <scope>NUCLEOTIDE SEQUENCE</scope>
    <source>
        <strain evidence="8">Race5_Kim</strain>
    </source>
</reference>
<evidence type="ECO:0000256" key="1">
    <source>
        <dbReference type="ARBA" id="ARBA00004604"/>
    </source>
</evidence>
<feature type="region of interest" description="Disordered" evidence="7">
    <location>
        <begin position="838"/>
        <end position="861"/>
    </location>
</feature>
<feature type="compositionally biased region" description="Basic and acidic residues" evidence="7">
    <location>
        <begin position="340"/>
        <end position="367"/>
    </location>
</feature>
<feature type="compositionally biased region" description="Acidic residues" evidence="7">
    <location>
        <begin position="179"/>
        <end position="200"/>
    </location>
</feature>
<evidence type="ECO:0000256" key="4">
    <source>
        <dbReference type="ARBA" id="ARBA00022552"/>
    </source>
</evidence>
<evidence type="ECO:0000256" key="2">
    <source>
        <dbReference type="ARBA" id="ARBA00007466"/>
    </source>
</evidence>
<feature type="region of interest" description="Disordered" evidence="7">
    <location>
        <begin position="1"/>
        <end position="45"/>
    </location>
</feature>
<organism evidence="8 9">
    <name type="scientific">Passalora fulva</name>
    <name type="common">Tomato leaf mold</name>
    <name type="synonym">Cladosporium fulvum</name>
    <dbReference type="NCBI Taxonomy" id="5499"/>
    <lineage>
        <taxon>Eukaryota</taxon>
        <taxon>Fungi</taxon>
        <taxon>Dikarya</taxon>
        <taxon>Ascomycota</taxon>
        <taxon>Pezizomycotina</taxon>
        <taxon>Dothideomycetes</taxon>
        <taxon>Dothideomycetidae</taxon>
        <taxon>Mycosphaerellales</taxon>
        <taxon>Mycosphaerellaceae</taxon>
        <taxon>Fulvia</taxon>
    </lineage>
</organism>
<comment type="function">
    <text evidence="6">Involved in nucleolar processing of pre-18S ribosomal RNA. Has a role in the nuclear export of 40S pre-ribosomal subunit to the cytoplasm.</text>
</comment>
<feature type="compositionally biased region" description="Basic and acidic residues" evidence="7">
    <location>
        <begin position="842"/>
        <end position="861"/>
    </location>
</feature>
<feature type="compositionally biased region" description="Acidic residues" evidence="7">
    <location>
        <begin position="212"/>
        <end position="228"/>
    </location>
</feature>
<proteinExistence type="inferred from homology"/>
<evidence type="ECO:0000256" key="5">
    <source>
        <dbReference type="ARBA" id="ARBA00023242"/>
    </source>
</evidence>
<dbReference type="GeneID" id="71987771"/>
<evidence type="ECO:0000256" key="7">
    <source>
        <dbReference type="SAM" id="MobiDB-lite"/>
    </source>
</evidence>
<feature type="region of interest" description="Disordered" evidence="7">
    <location>
        <begin position="65"/>
        <end position="109"/>
    </location>
</feature>
<dbReference type="OrthoDB" id="441771at2759"/>
<feature type="compositionally biased region" description="Acidic residues" evidence="7">
    <location>
        <begin position="437"/>
        <end position="464"/>
    </location>
</feature>
<dbReference type="GO" id="GO:0032040">
    <property type="term" value="C:small-subunit processome"/>
    <property type="evidence" value="ECO:0007669"/>
    <property type="project" value="InterPro"/>
</dbReference>
<feature type="compositionally biased region" description="Basic and acidic residues" evidence="7">
    <location>
        <begin position="307"/>
        <end position="323"/>
    </location>
</feature>
<dbReference type="GO" id="GO:0030490">
    <property type="term" value="P:maturation of SSU-rRNA"/>
    <property type="evidence" value="ECO:0007669"/>
    <property type="project" value="TreeGrafter"/>
</dbReference>
<evidence type="ECO:0000256" key="3">
    <source>
        <dbReference type="ARBA" id="ARBA00022517"/>
    </source>
</evidence>
<feature type="region of interest" description="Disordered" evidence="7">
    <location>
        <begin position="279"/>
        <end position="464"/>
    </location>
</feature>
<comment type="subcellular location">
    <subcellularLocation>
        <location evidence="1">Nucleus</location>
        <location evidence="1">Nucleolus</location>
    </subcellularLocation>
</comment>
<dbReference type="GO" id="GO:0030692">
    <property type="term" value="C:Noc4p-Nop14p complex"/>
    <property type="evidence" value="ECO:0007669"/>
    <property type="project" value="TreeGrafter"/>
</dbReference>
<dbReference type="AlphaFoldDB" id="A0A9Q8LD38"/>
<dbReference type="Pfam" id="PF04147">
    <property type="entry name" value="Nop14"/>
    <property type="match status" value="2"/>
</dbReference>
<dbReference type="OMA" id="KSCWPSL"/>
<feature type="compositionally biased region" description="Acidic residues" evidence="7">
    <location>
        <begin position="415"/>
        <end position="429"/>
    </location>
</feature>
<keyword evidence="9" id="KW-1185">Reference proteome</keyword>
<dbReference type="EMBL" id="CP090165">
    <property type="protein sequence ID" value="UJO15191.1"/>
    <property type="molecule type" value="Genomic_DNA"/>
</dbReference>
<feature type="compositionally biased region" description="Acidic residues" evidence="7">
    <location>
        <begin position="383"/>
        <end position="396"/>
    </location>
</feature>
<evidence type="ECO:0000313" key="8">
    <source>
        <dbReference type="EMBL" id="UJO15191.1"/>
    </source>
</evidence>
<dbReference type="Proteomes" id="UP000756132">
    <property type="component" value="Chromosome 3"/>
</dbReference>
<keyword evidence="5" id="KW-0539">Nucleus</keyword>
<feature type="compositionally biased region" description="Polar residues" evidence="7">
    <location>
        <begin position="72"/>
        <end position="81"/>
    </location>
</feature>
<evidence type="ECO:0000313" key="9">
    <source>
        <dbReference type="Proteomes" id="UP000756132"/>
    </source>
</evidence>
<protein>
    <submittedName>
        <fullName evidence="8">Nucleolar complex protein 14</fullName>
    </submittedName>
</protein>
<keyword evidence="3" id="KW-0690">Ribosome biogenesis</keyword>
<dbReference type="PANTHER" id="PTHR23183:SF0">
    <property type="entry name" value="NUCLEOLAR PROTEIN 14"/>
    <property type="match status" value="1"/>
</dbReference>
<dbReference type="PANTHER" id="PTHR23183">
    <property type="entry name" value="NOP14"/>
    <property type="match status" value="1"/>
</dbReference>
<dbReference type="KEGG" id="ffu:CLAFUR5_07893"/>
<keyword evidence="4" id="KW-0698">rRNA processing</keyword>
<feature type="compositionally biased region" description="Basic and acidic residues" evidence="7">
    <location>
        <begin position="229"/>
        <end position="264"/>
    </location>
</feature>
<gene>
    <name evidence="8" type="ORF">CLAFUR5_07893</name>
</gene>